<organism evidence="1 2">
    <name type="scientific">Vibrio halioticoli NBRC 102217</name>
    <dbReference type="NCBI Taxonomy" id="1219072"/>
    <lineage>
        <taxon>Bacteria</taxon>
        <taxon>Pseudomonadati</taxon>
        <taxon>Pseudomonadota</taxon>
        <taxon>Gammaproteobacteria</taxon>
        <taxon>Vibrionales</taxon>
        <taxon>Vibrionaceae</taxon>
        <taxon>Vibrio</taxon>
    </lineage>
</organism>
<dbReference type="eggNOG" id="COG1357">
    <property type="taxonomic scope" value="Bacteria"/>
</dbReference>
<dbReference type="SUPFAM" id="SSF141571">
    <property type="entry name" value="Pentapeptide repeat-like"/>
    <property type="match status" value="1"/>
</dbReference>
<comment type="caution">
    <text evidence="1">The sequence shown here is derived from an EMBL/GenBank/DDBJ whole genome shotgun (WGS) entry which is preliminary data.</text>
</comment>
<dbReference type="Gene3D" id="2.160.20.80">
    <property type="entry name" value="E3 ubiquitin-protein ligase SopA"/>
    <property type="match status" value="1"/>
</dbReference>
<dbReference type="EMBL" id="BAUJ01000058">
    <property type="protein sequence ID" value="GAD90854.1"/>
    <property type="molecule type" value="Genomic_DNA"/>
</dbReference>
<dbReference type="Pfam" id="PF13599">
    <property type="entry name" value="Pentapeptide_4"/>
    <property type="match status" value="2"/>
</dbReference>
<gene>
    <name evidence="1" type="ORF">VHA01S_058_00080</name>
</gene>
<dbReference type="AlphaFoldDB" id="V5F5K8"/>
<dbReference type="InterPro" id="IPR052949">
    <property type="entry name" value="PA_immunity-related"/>
</dbReference>
<reference evidence="1 2" key="1">
    <citation type="submission" date="2013-11" db="EMBL/GenBank/DDBJ databases">
        <title>Whole genome shotgun sequence of Vibrio halioticoli NBRC 102217.</title>
        <authorList>
            <person name="Isaki S."/>
            <person name="Kimura A."/>
            <person name="Ohji S."/>
            <person name="Hosoyama A."/>
            <person name="Fujita N."/>
            <person name="Hashimoto M."/>
            <person name="Hosoyama Y."/>
            <person name="Yamazoe A."/>
        </authorList>
    </citation>
    <scope>NUCLEOTIDE SEQUENCE [LARGE SCALE GENOMIC DNA]</scope>
    <source>
        <strain evidence="1 2">NBRC 102217</strain>
    </source>
</reference>
<evidence type="ECO:0008006" key="3">
    <source>
        <dbReference type="Google" id="ProtNLM"/>
    </source>
</evidence>
<dbReference type="Proteomes" id="UP000017800">
    <property type="component" value="Unassembled WGS sequence"/>
</dbReference>
<dbReference type="PANTHER" id="PTHR42999">
    <property type="entry name" value="ANTIBIOTIC RESISTANCE PROTEIN MCBG"/>
    <property type="match status" value="1"/>
</dbReference>
<sequence>MKNHDQYYDTSFSKLSLTCEEFNDIEFEECEFIDCDLSEAKFANCRFINCSFVRCNLSLLKIPNSRWYQIAFTESKLVGIDWTTAYWPSFHVDCELEFKQCILNDCSWFGLTLQQLKFEECKLHDADLREGDFSGSSMTYCDFTHSLFMRTNLERVDFTESSNLAIDLNNNRLSGAKFSRFEALNLLESLNIELVD</sequence>
<keyword evidence="2" id="KW-1185">Reference proteome</keyword>
<name>V5F5K8_9VIBR</name>
<dbReference type="RefSeq" id="WP_023405166.1">
    <property type="nucleotide sequence ID" value="NZ_BAUJ01000058.1"/>
</dbReference>
<evidence type="ECO:0000313" key="2">
    <source>
        <dbReference type="Proteomes" id="UP000017800"/>
    </source>
</evidence>
<protein>
    <recommendedName>
        <fullName evidence="3">Pentapeptide repeat-containing protein</fullName>
    </recommendedName>
</protein>
<proteinExistence type="predicted"/>
<accession>V5F5K8</accession>
<dbReference type="InterPro" id="IPR001646">
    <property type="entry name" value="5peptide_repeat"/>
</dbReference>
<dbReference type="OrthoDB" id="5290767at2"/>
<dbReference type="PANTHER" id="PTHR42999:SF1">
    <property type="entry name" value="PENTAPEPTIDE REPEAT-CONTAINING PROTEIN"/>
    <property type="match status" value="1"/>
</dbReference>
<evidence type="ECO:0000313" key="1">
    <source>
        <dbReference type="EMBL" id="GAD90854.1"/>
    </source>
</evidence>